<keyword evidence="4 11" id="KW-0732">Signal</keyword>
<dbReference type="SMART" id="SM00409">
    <property type="entry name" value="IG"/>
    <property type="match status" value="1"/>
</dbReference>
<evidence type="ECO:0000259" key="12">
    <source>
        <dbReference type="PROSITE" id="PS50835"/>
    </source>
</evidence>
<comment type="caution">
    <text evidence="13">The sequence shown here is derived from an EMBL/GenBank/DDBJ whole genome shotgun (WGS) entry which is preliminary data.</text>
</comment>
<evidence type="ECO:0000256" key="3">
    <source>
        <dbReference type="ARBA" id="ARBA00022692"/>
    </source>
</evidence>
<keyword evidence="8" id="KW-0675">Receptor</keyword>
<keyword evidence="7" id="KW-1015">Disulfide bond</keyword>
<evidence type="ECO:0000313" key="14">
    <source>
        <dbReference type="Proteomes" id="UP001162483"/>
    </source>
</evidence>
<gene>
    <name evidence="13" type="ORF">SPARVUS_LOCUS1391635</name>
</gene>
<dbReference type="SUPFAM" id="SSF48726">
    <property type="entry name" value="Immunoglobulin"/>
    <property type="match status" value="1"/>
</dbReference>
<dbReference type="EMBL" id="CATNWA010000818">
    <property type="protein sequence ID" value="CAI9538235.1"/>
    <property type="molecule type" value="Genomic_DNA"/>
</dbReference>
<dbReference type="InterPro" id="IPR013783">
    <property type="entry name" value="Ig-like_fold"/>
</dbReference>
<dbReference type="Pfam" id="PF07686">
    <property type="entry name" value="V-set"/>
    <property type="match status" value="1"/>
</dbReference>
<keyword evidence="10" id="KW-0393">Immunoglobulin domain</keyword>
<evidence type="ECO:0000256" key="4">
    <source>
        <dbReference type="ARBA" id="ARBA00022729"/>
    </source>
</evidence>
<evidence type="ECO:0000313" key="13">
    <source>
        <dbReference type="EMBL" id="CAI9538235.1"/>
    </source>
</evidence>
<evidence type="ECO:0000256" key="9">
    <source>
        <dbReference type="ARBA" id="ARBA00023180"/>
    </source>
</evidence>
<evidence type="ECO:0000256" key="10">
    <source>
        <dbReference type="ARBA" id="ARBA00023319"/>
    </source>
</evidence>
<organism evidence="13 14">
    <name type="scientific">Staurois parvus</name>
    <dbReference type="NCBI Taxonomy" id="386267"/>
    <lineage>
        <taxon>Eukaryota</taxon>
        <taxon>Metazoa</taxon>
        <taxon>Chordata</taxon>
        <taxon>Craniata</taxon>
        <taxon>Vertebrata</taxon>
        <taxon>Euteleostomi</taxon>
        <taxon>Amphibia</taxon>
        <taxon>Batrachia</taxon>
        <taxon>Anura</taxon>
        <taxon>Neobatrachia</taxon>
        <taxon>Ranoidea</taxon>
        <taxon>Ranidae</taxon>
        <taxon>Staurois</taxon>
    </lineage>
</organism>
<keyword evidence="3" id="KW-0812">Transmembrane</keyword>
<evidence type="ECO:0000256" key="7">
    <source>
        <dbReference type="ARBA" id="ARBA00023157"/>
    </source>
</evidence>
<accession>A0ABN9ATT0</accession>
<protein>
    <recommendedName>
        <fullName evidence="12">Ig-like domain-containing protein</fullName>
    </recommendedName>
</protein>
<sequence>MDGAMRTGLKIAHVISFLLLLGSGDFQVRGLRVTGKDVPTEALRGENVTIPCLLSGVPIPLNLEKLSVVWTLRLQNGTEREVYGFSSYKHTPSRIGSHMNDKDLQLGNASLFIPNIQITDEGNYRCFVIFTPDSRASTSTLQVSVKPQMALSHNQQVEGGITDLSVVKSAIVTQKL</sequence>
<feature type="signal peptide" evidence="11">
    <location>
        <begin position="1"/>
        <end position="30"/>
    </location>
</feature>
<evidence type="ECO:0000256" key="1">
    <source>
        <dbReference type="ARBA" id="ARBA00004251"/>
    </source>
</evidence>
<feature type="domain" description="Ig-like" evidence="12">
    <location>
        <begin position="45"/>
        <end position="144"/>
    </location>
</feature>
<dbReference type="Proteomes" id="UP001162483">
    <property type="component" value="Unassembled WGS sequence"/>
</dbReference>
<evidence type="ECO:0000256" key="5">
    <source>
        <dbReference type="ARBA" id="ARBA00022989"/>
    </source>
</evidence>
<evidence type="ECO:0000256" key="8">
    <source>
        <dbReference type="ARBA" id="ARBA00023170"/>
    </source>
</evidence>
<reference evidence="13" key="1">
    <citation type="submission" date="2023-05" db="EMBL/GenBank/DDBJ databases">
        <authorList>
            <person name="Stuckert A."/>
        </authorList>
    </citation>
    <scope>NUCLEOTIDE SEQUENCE</scope>
</reference>
<evidence type="ECO:0000256" key="2">
    <source>
        <dbReference type="ARBA" id="ARBA00022475"/>
    </source>
</evidence>
<name>A0ABN9ATT0_9NEOB</name>
<keyword evidence="6" id="KW-0472">Membrane</keyword>
<keyword evidence="2" id="KW-1003">Cell membrane</keyword>
<dbReference type="InterPro" id="IPR013106">
    <property type="entry name" value="Ig_V-set"/>
</dbReference>
<keyword evidence="9" id="KW-0325">Glycoprotein</keyword>
<feature type="chain" id="PRO_5046930769" description="Ig-like domain-containing protein" evidence="11">
    <location>
        <begin position="31"/>
        <end position="176"/>
    </location>
</feature>
<dbReference type="InterPro" id="IPR036179">
    <property type="entry name" value="Ig-like_dom_sf"/>
</dbReference>
<comment type="subcellular location">
    <subcellularLocation>
        <location evidence="1">Cell membrane</location>
        <topology evidence="1">Single-pass type I membrane protein</topology>
    </subcellularLocation>
</comment>
<dbReference type="PANTHER" id="PTHR25466:SF2">
    <property type="entry name" value="T-LYMPHOCYTE ACTIVATION ANTIGEN CD86"/>
    <property type="match status" value="1"/>
</dbReference>
<dbReference type="InterPro" id="IPR007110">
    <property type="entry name" value="Ig-like_dom"/>
</dbReference>
<proteinExistence type="predicted"/>
<dbReference type="PROSITE" id="PS50835">
    <property type="entry name" value="IG_LIKE"/>
    <property type="match status" value="1"/>
</dbReference>
<evidence type="ECO:0000256" key="6">
    <source>
        <dbReference type="ARBA" id="ARBA00023136"/>
    </source>
</evidence>
<keyword evidence="5" id="KW-1133">Transmembrane helix</keyword>
<dbReference type="PANTHER" id="PTHR25466">
    <property type="entry name" value="T-LYMPHOCYTE ACTIVATION ANTIGEN"/>
    <property type="match status" value="1"/>
</dbReference>
<dbReference type="Gene3D" id="2.60.40.10">
    <property type="entry name" value="Immunoglobulins"/>
    <property type="match status" value="1"/>
</dbReference>
<dbReference type="InterPro" id="IPR003599">
    <property type="entry name" value="Ig_sub"/>
</dbReference>
<evidence type="ECO:0000256" key="11">
    <source>
        <dbReference type="SAM" id="SignalP"/>
    </source>
</evidence>
<keyword evidence="14" id="KW-1185">Reference proteome</keyword>
<dbReference type="InterPro" id="IPR051713">
    <property type="entry name" value="T-cell_Activation_Regulation"/>
</dbReference>